<keyword evidence="2" id="KW-1185">Reference proteome</keyword>
<dbReference type="RefSeq" id="WP_215759510.1">
    <property type="nucleotide sequence ID" value="NZ_JAHKBE010000013.1"/>
</dbReference>
<dbReference type="EMBL" id="JBBNFP010000012">
    <property type="protein sequence ID" value="MEQ2486397.1"/>
    <property type="molecule type" value="Genomic_DNA"/>
</dbReference>
<protein>
    <submittedName>
        <fullName evidence="1">Uncharacterized protein</fullName>
    </submittedName>
</protein>
<gene>
    <name evidence="1" type="ORF">AAAT34_04915</name>
</gene>
<dbReference type="Proteomes" id="UP001487296">
    <property type="component" value="Unassembled WGS sequence"/>
</dbReference>
<accession>A0ABV1FPS4</accession>
<name>A0ABV1FPS4_9BACT</name>
<evidence type="ECO:0000313" key="2">
    <source>
        <dbReference type="Proteomes" id="UP001487296"/>
    </source>
</evidence>
<proteinExistence type="predicted"/>
<organism evidence="1 2">
    <name type="scientific">Hallella faecis</name>
    <dbReference type="NCBI Taxonomy" id="2841596"/>
    <lineage>
        <taxon>Bacteria</taxon>
        <taxon>Pseudomonadati</taxon>
        <taxon>Bacteroidota</taxon>
        <taxon>Bacteroidia</taxon>
        <taxon>Bacteroidales</taxon>
        <taxon>Prevotellaceae</taxon>
        <taxon>Hallella</taxon>
    </lineage>
</organism>
<comment type="caution">
    <text evidence="1">The sequence shown here is derived from an EMBL/GenBank/DDBJ whole genome shotgun (WGS) entry which is preliminary data.</text>
</comment>
<evidence type="ECO:0000313" key="1">
    <source>
        <dbReference type="EMBL" id="MEQ2486397.1"/>
    </source>
</evidence>
<reference evidence="1 2" key="1">
    <citation type="submission" date="2024-04" db="EMBL/GenBank/DDBJ databases">
        <title>Human intestinal bacterial collection.</title>
        <authorList>
            <person name="Pauvert C."/>
            <person name="Hitch T.C.A."/>
            <person name="Clavel T."/>
        </authorList>
    </citation>
    <scope>NUCLEOTIDE SEQUENCE [LARGE SCALE GENOMIC DNA]</scope>
    <source>
        <strain evidence="1 2">CLA-AA-H145</strain>
    </source>
</reference>
<sequence>MDPAFAPYTWRQSNNAAAKQIFLITLLFDLGVGKDSASESHENLFSNGRVQPILYKDSTFFWYFDKNIVPMRCHRIPIRCHLICSSFTTGHSIAPLLLPFGNYRVSFPFSCRKRGMLQLFFITLKTKRHEAASTLSPRHA</sequence>